<comment type="caution">
    <text evidence="1">The sequence shown here is derived from an EMBL/GenBank/DDBJ whole genome shotgun (WGS) entry which is preliminary data.</text>
</comment>
<protein>
    <submittedName>
        <fullName evidence="1">Methyltransferase domain-containing protein</fullName>
    </submittedName>
</protein>
<dbReference type="InterPro" id="IPR029063">
    <property type="entry name" value="SAM-dependent_MTases_sf"/>
</dbReference>
<reference evidence="1 2" key="1">
    <citation type="submission" date="2019-12" db="EMBL/GenBank/DDBJ databases">
        <title>Novel species isolated from a subtropical stream in China.</title>
        <authorList>
            <person name="Lu H."/>
        </authorList>
    </citation>
    <scope>NUCLEOTIDE SEQUENCE [LARGE SCALE GENOMIC DNA]</scope>
    <source>
        <strain evidence="1 2">DS3</strain>
    </source>
</reference>
<dbReference type="CDD" id="cd02440">
    <property type="entry name" value="AdoMet_MTases"/>
    <property type="match status" value="1"/>
</dbReference>
<keyword evidence="2" id="KW-1185">Reference proteome</keyword>
<proteinExistence type="predicted"/>
<evidence type="ECO:0000313" key="2">
    <source>
        <dbReference type="Proteomes" id="UP000448575"/>
    </source>
</evidence>
<dbReference type="Proteomes" id="UP000448575">
    <property type="component" value="Unassembled WGS sequence"/>
</dbReference>
<keyword evidence="1" id="KW-0808">Transferase</keyword>
<dbReference type="AlphaFoldDB" id="A0A6N9HFL3"/>
<keyword evidence="1" id="KW-0489">Methyltransferase</keyword>
<dbReference type="PANTHER" id="PTHR43861">
    <property type="entry name" value="TRANS-ACONITATE 2-METHYLTRANSFERASE-RELATED"/>
    <property type="match status" value="1"/>
</dbReference>
<accession>A0A6N9HFL3</accession>
<dbReference type="GO" id="GO:0032259">
    <property type="term" value="P:methylation"/>
    <property type="evidence" value="ECO:0007669"/>
    <property type="project" value="UniProtKB-KW"/>
</dbReference>
<dbReference type="EMBL" id="WWCJ01000006">
    <property type="protein sequence ID" value="MYN02381.1"/>
    <property type="molecule type" value="Genomic_DNA"/>
</dbReference>
<dbReference type="Pfam" id="PF13489">
    <property type="entry name" value="Methyltransf_23"/>
    <property type="match status" value="1"/>
</dbReference>
<sequence>MSQPFYRAFEDRYRGSRETIKQRLRAYQPFLEPLLALGEAQGRPAALDLGCGRGEWLELLGEQGFAARGIDLDEGMLAACRERGLQVQNQDALAALRACPDASLALVSSFHLVEHLPFDLVRELVSEALRALQPGGLLVMETPNPENLTVGATSFYMDPTHLHPLPPSLLSFATEHAGFARSKVVRLQEEARLHDAATPLALITVLEGVSPDYAVVAQKNGAAGQLTPFDAAFDAGYGIALGPLAQRYEEQRAAQHAQLHLLVQSLQQQNSASNETLGRLQAALAAQEHRTGQLEQRIQGAESHAAEMGQRVVDLLNSRSWRITEPLRRAGDIARRLRAAQREGRMQQAVKNRARRALHRTGGYVLGNRRLKAVALHVLRYMPGLRARLFNLMLTHDAAPSQPLLADGGNGLSPRAARVLRELQALQARKQ</sequence>
<gene>
    <name evidence="1" type="ORF">GTP41_09740</name>
</gene>
<dbReference type="SUPFAM" id="SSF53335">
    <property type="entry name" value="S-adenosyl-L-methionine-dependent methyltransferases"/>
    <property type="match status" value="1"/>
</dbReference>
<dbReference type="Gene3D" id="3.40.50.150">
    <property type="entry name" value="Vaccinia Virus protein VP39"/>
    <property type="match status" value="1"/>
</dbReference>
<evidence type="ECO:0000313" key="1">
    <source>
        <dbReference type="EMBL" id="MYN02381.1"/>
    </source>
</evidence>
<dbReference type="RefSeq" id="WP_161025386.1">
    <property type="nucleotide sequence ID" value="NZ_WWCJ01000006.1"/>
</dbReference>
<name>A0A6N9HFL3_9BURK</name>
<organism evidence="1 2">
    <name type="scientific">Pseudoduganella guangdongensis</name>
    <dbReference type="NCBI Taxonomy" id="2692179"/>
    <lineage>
        <taxon>Bacteria</taxon>
        <taxon>Pseudomonadati</taxon>
        <taxon>Pseudomonadota</taxon>
        <taxon>Betaproteobacteria</taxon>
        <taxon>Burkholderiales</taxon>
        <taxon>Oxalobacteraceae</taxon>
        <taxon>Telluria group</taxon>
        <taxon>Pseudoduganella</taxon>
    </lineage>
</organism>
<dbReference type="GO" id="GO:0008168">
    <property type="term" value="F:methyltransferase activity"/>
    <property type="evidence" value="ECO:0007669"/>
    <property type="project" value="UniProtKB-KW"/>
</dbReference>